<keyword evidence="9" id="KW-1185">Reference proteome</keyword>
<dbReference type="Gramene" id="QL12p024631:mrna">
    <property type="protein sequence ID" value="QL12p024631:mrna"/>
    <property type="gene ID" value="QL12p024631"/>
</dbReference>
<dbReference type="SMART" id="SM01224">
    <property type="entry name" value="G_gamma"/>
    <property type="match status" value="1"/>
</dbReference>
<dbReference type="OrthoDB" id="776094at2759"/>
<keyword evidence="3 6" id="KW-0175">Coiled coil</keyword>
<dbReference type="GO" id="GO:0005886">
    <property type="term" value="C:plasma membrane"/>
    <property type="evidence" value="ECO:0007669"/>
    <property type="project" value="UniProtKB-SubCell"/>
</dbReference>
<evidence type="ECO:0000256" key="6">
    <source>
        <dbReference type="SAM" id="Coils"/>
    </source>
</evidence>
<dbReference type="AlphaFoldDB" id="A0A7N2REM1"/>
<evidence type="ECO:0000313" key="8">
    <source>
        <dbReference type="EnsemblPlants" id="QL12p024631:mrna"/>
    </source>
</evidence>
<feature type="coiled-coil region" evidence="6">
    <location>
        <begin position="41"/>
        <end position="68"/>
    </location>
</feature>
<dbReference type="PANTHER" id="PTHR35129">
    <property type="entry name" value="GUANINE NUCLEOTIDE-BINDING PROTEIN SUBUNIT GAMMA 1"/>
    <property type="match status" value="1"/>
</dbReference>
<dbReference type="Proteomes" id="UP000594261">
    <property type="component" value="Chromosome 12"/>
</dbReference>
<proteinExistence type="predicted"/>
<dbReference type="InterPro" id="IPR045878">
    <property type="entry name" value="GG1/2"/>
</dbReference>
<dbReference type="PANTHER" id="PTHR35129:SF5">
    <property type="entry name" value="GUANINE NUCLEOTIDE-BINDING PROTEIN SUBUNIT GAMMA 2"/>
    <property type="match status" value="1"/>
</dbReference>
<protein>
    <recommendedName>
        <fullName evidence="7">G protein gamma domain-containing protein</fullName>
    </recommendedName>
</protein>
<dbReference type="OMA" id="KWDRWFQ"/>
<dbReference type="GeneID" id="115969951"/>
<name>A0A7N2REM1_QUELO</name>
<reference evidence="8 9" key="1">
    <citation type="journal article" date="2016" name="G3 (Bethesda)">
        <title>First Draft Assembly and Annotation of the Genome of a California Endemic Oak Quercus lobata Nee (Fagaceae).</title>
        <authorList>
            <person name="Sork V.L."/>
            <person name="Fitz-Gibbon S.T."/>
            <person name="Puiu D."/>
            <person name="Crepeau M."/>
            <person name="Gugger P.F."/>
            <person name="Sherman R."/>
            <person name="Stevens K."/>
            <person name="Langley C.H."/>
            <person name="Pellegrini M."/>
            <person name="Salzberg S.L."/>
        </authorList>
    </citation>
    <scope>NUCLEOTIDE SEQUENCE [LARGE SCALE GENOMIC DNA]</scope>
    <source>
        <strain evidence="8 9">cv. SW786</strain>
    </source>
</reference>
<evidence type="ECO:0000256" key="2">
    <source>
        <dbReference type="ARBA" id="ARBA00022475"/>
    </source>
</evidence>
<evidence type="ECO:0000313" key="9">
    <source>
        <dbReference type="Proteomes" id="UP000594261"/>
    </source>
</evidence>
<evidence type="ECO:0000256" key="5">
    <source>
        <dbReference type="ARBA" id="ARBA00023224"/>
    </source>
</evidence>
<reference evidence="8" key="2">
    <citation type="submission" date="2021-01" db="UniProtKB">
        <authorList>
            <consortium name="EnsemblPlants"/>
        </authorList>
    </citation>
    <scope>IDENTIFICATION</scope>
</reference>
<keyword evidence="2" id="KW-1003">Cell membrane</keyword>
<dbReference type="Pfam" id="PF00631">
    <property type="entry name" value="G-gamma"/>
    <property type="match status" value="1"/>
</dbReference>
<dbReference type="KEGG" id="qlo:115969951"/>
<gene>
    <name evidence="8" type="primary">LOC115969951</name>
</gene>
<evidence type="ECO:0000256" key="1">
    <source>
        <dbReference type="ARBA" id="ARBA00004236"/>
    </source>
</evidence>
<feature type="domain" description="G protein gamma" evidence="7">
    <location>
        <begin position="44"/>
        <end position="118"/>
    </location>
</feature>
<evidence type="ECO:0000256" key="4">
    <source>
        <dbReference type="ARBA" id="ARBA00023136"/>
    </source>
</evidence>
<keyword evidence="5" id="KW-0807">Transducer</keyword>
<dbReference type="InParanoid" id="A0A7N2REM1"/>
<dbReference type="RefSeq" id="XP_030945452.1">
    <property type="nucleotide sequence ID" value="XM_031089592.1"/>
</dbReference>
<dbReference type="InterPro" id="IPR015898">
    <property type="entry name" value="G-protein_gamma-like_dom"/>
</dbReference>
<dbReference type="EMBL" id="LRBV02000012">
    <property type="status" value="NOT_ANNOTATED_CDS"/>
    <property type="molecule type" value="Genomic_DNA"/>
</dbReference>
<dbReference type="EnsemblPlants" id="QL12p024631:mrna">
    <property type="protein sequence ID" value="QL12p024631:mrna"/>
    <property type="gene ID" value="QL12p024631"/>
</dbReference>
<comment type="subcellular location">
    <subcellularLocation>
        <location evidence="1">Cell membrane</location>
    </subcellularLocation>
</comment>
<evidence type="ECO:0000259" key="7">
    <source>
        <dbReference type="SMART" id="SM01224"/>
    </source>
</evidence>
<accession>A0A7N2REM1</accession>
<evidence type="ECO:0000256" key="3">
    <source>
        <dbReference type="ARBA" id="ARBA00023054"/>
    </source>
</evidence>
<sequence>MEDSAPAIVAVHEGDQAKRVLEGEANAKATGPHHPTNFFGKHRMSAAIANLQSQIKATQEELDQVEALGKSSAVCQELISSVEFIPDPLLPSTMGPADVSWDRWFRGAHDSKNQKRWI</sequence>
<dbReference type="GO" id="GO:0007186">
    <property type="term" value="P:G protein-coupled receptor signaling pathway"/>
    <property type="evidence" value="ECO:0007669"/>
    <property type="project" value="InterPro"/>
</dbReference>
<keyword evidence="4" id="KW-0472">Membrane</keyword>
<organism evidence="8 9">
    <name type="scientific">Quercus lobata</name>
    <name type="common">Valley oak</name>
    <dbReference type="NCBI Taxonomy" id="97700"/>
    <lineage>
        <taxon>Eukaryota</taxon>
        <taxon>Viridiplantae</taxon>
        <taxon>Streptophyta</taxon>
        <taxon>Embryophyta</taxon>
        <taxon>Tracheophyta</taxon>
        <taxon>Spermatophyta</taxon>
        <taxon>Magnoliopsida</taxon>
        <taxon>eudicotyledons</taxon>
        <taxon>Gunneridae</taxon>
        <taxon>Pentapetalae</taxon>
        <taxon>rosids</taxon>
        <taxon>fabids</taxon>
        <taxon>Fagales</taxon>
        <taxon>Fagaceae</taxon>
        <taxon>Quercus</taxon>
    </lineage>
</organism>